<keyword evidence="2" id="KW-0503">Monooxygenase</keyword>
<comment type="caution">
    <text evidence="2">The sequence shown here is derived from an EMBL/GenBank/DDBJ whole genome shotgun (WGS) entry which is preliminary data.</text>
</comment>
<keyword evidence="1" id="KW-0472">Membrane</keyword>
<comment type="similarity">
    <text evidence="1">Belongs to the Brp/Blh beta-carotene diooxygenase family.</text>
</comment>
<evidence type="ECO:0000313" key="3">
    <source>
        <dbReference type="Proteomes" id="UP000240708"/>
    </source>
</evidence>
<dbReference type="HAMAP" id="MF_02093">
    <property type="entry name" value="Beta_carotene_diox"/>
    <property type="match status" value="1"/>
</dbReference>
<feature type="transmembrane region" description="Helical" evidence="1">
    <location>
        <begin position="115"/>
        <end position="133"/>
    </location>
</feature>
<dbReference type="OrthoDB" id="945227at2"/>
<keyword evidence="1" id="KW-0223">Dioxygenase</keyword>
<keyword evidence="3" id="KW-1185">Reference proteome</keyword>
<protein>
    <recommendedName>
        <fullName evidence="1">Probable beta-carotene 15,15'-dioxygenase</fullName>
        <ecNumber evidence="1">1.13.11.63</ecNumber>
    </recommendedName>
</protein>
<comment type="cofactor">
    <cofactor evidence="1">
        <name>Fe(2+)</name>
        <dbReference type="ChEBI" id="CHEBI:29033"/>
    </cofactor>
</comment>
<comment type="caution">
    <text evidence="1">Lacks conserved residue(s) required for the propagation of feature annotation.</text>
</comment>
<dbReference type="EC" id="1.13.11.63" evidence="1"/>
<reference evidence="2 3" key="1">
    <citation type="submission" date="2018-03" db="EMBL/GenBank/DDBJ databases">
        <title>Genomic Encyclopedia of Archaeal and Bacterial Type Strains, Phase II (KMG-II): from individual species to whole genera.</title>
        <authorList>
            <person name="Goeker M."/>
        </authorList>
    </citation>
    <scope>NUCLEOTIDE SEQUENCE [LARGE SCALE GENOMIC DNA]</scope>
    <source>
        <strain evidence="2 3">DSM 28057</strain>
    </source>
</reference>
<accession>A0A2P8ECA3</accession>
<feature type="transmembrane region" description="Helical" evidence="1">
    <location>
        <begin position="65"/>
        <end position="94"/>
    </location>
</feature>
<evidence type="ECO:0000256" key="1">
    <source>
        <dbReference type="HAMAP-Rule" id="MF_02093"/>
    </source>
</evidence>
<dbReference type="AlphaFoldDB" id="A0A2P8ECA3"/>
<feature type="transmembrane region" description="Helical" evidence="1">
    <location>
        <begin position="262"/>
        <end position="280"/>
    </location>
</feature>
<feature type="transmembrane region" description="Helical" evidence="1">
    <location>
        <begin position="31"/>
        <end position="53"/>
    </location>
</feature>
<dbReference type="Proteomes" id="UP000240708">
    <property type="component" value="Unassembled WGS sequence"/>
</dbReference>
<keyword evidence="1" id="KW-0560">Oxidoreductase</keyword>
<dbReference type="NCBIfam" id="TIGR03753">
    <property type="entry name" value="blh_monoox"/>
    <property type="match status" value="1"/>
</dbReference>
<dbReference type="GO" id="GO:0016121">
    <property type="term" value="P:carotene catabolic process"/>
    <property type="evidence" value="ECO:0007669"/>
    <property type="project" value="UniProtKB-UniRule"/>
</dbReference>
<feature type="transmembrane region" description="Helical" evidence="1">
    <location>
        <begin position="184"/>
        <end position="205"/>
    </location>
</feature>
<dbReference type="GO" id="GO:0005506">
    <property type="term" value="F:iron ion binding"/>
    <property type="evidence" value="ECO:0007669"/>
    <property type="project" value="UniProtKB-UniRule"/>
</dbReference>
<dbReference type="Pfam" id="PF15461">
    <property type="entry name" value="BCD"/>
    <property type="match status" value="1"/>
</dbReference>
<comment type="subcellular location">
    <subcellularLocation>
        <location evidence="1">Cell membrane</location>
        <topology evidence="1">Multi-pass membrane protein</topology>
    </subcellularLocation>
</comment>
<gene>
    <name evidence="2" type="ORF">CLV48_1018</name>
</gene>
<sequence>MKNIEIIGKITGVALSVLYMLLFQDNEIFEWILFGTIILTIGIPHGALDYLILNPRISNKELITFIFKYLAIIFAYMIVWVFFPILALVAFLLMSAFHFGQSHFIGKKITIWKNLTYLSIGTYYISVILWGGFEQTSIILHNLMQLESYAVLAWPIILCSFSLSLILIVKNLPLRWHIYVIEMLALGILLYQLPLLTSFVIYFGFWHALPSMKEEYQSLKIYLGKNHFKNFVIKMIPFSAVSLVGMMIILAVFYPESKPEELTLLFFILVSLISAPHIWYMNSFLETKKS</sequence>
<keyword evidence="1" id="KW-0479">Metal-binding</keyword>
<dbReference type="GO" id="GO:0005886">
    <property type="term" value="C:plasma membrane"/>
    <property type="evidence" value="ECO:0007669"/>
    <property type="project" value="UniProtKB-SubCell"/>
</dbReference>
<proteinExistence type="inferred from homology"/>
<dbReference type="InterPro" id="IPR022270">
    <property type="entry name" value="Blh_diox"/>
</dbReference>
<feature type="transmembrane region" description="Helical" evidence="1">
    <location>
        <begin position="235"/>
        <end position="255"/>
    </location>
</feature>
<evidence type="ECO:0000313" key="2">
    <source>
        <dbReference type="EMBL" id="PSL07081.1"/>
    </source>
</evidence>
<keyword evidence="1" id="KW-0408">Iron</keyword>
<dbReference type="GO" id="GO:0010436">
    <property type="term" value="F:carotenoid dioxygenase activity"/>
    <property type="evidence" value="ECO:0007669"/>
    <property type="project" value="UniProtKB-UniRule"/>
</dbReference>
<keyword evidence="1" id="KW-1003">Cell membrane</keyword>
<keyword evidence="1" id="KW-1133">Transmembrane helix</keyword>
<feature type="transmembrane region" description="Helical" evidence="1">
    <location>
        <begin position="153"/>
        <end position="172"/>
    </location>
</feature>
<dbReference type="GO" id="GO:0004497">
    <property type="term" value="F:monooxygenase activity"/>
    <property type="evidence" value="ECO:0007669"/>
    <property type="project" value="UniProtKB-KW"/>
</dbReference>
<dbReference type="GO" id="GO:0003834">
    <property type="term" value="F:beta-carotene 15,15'-dioxygenase activity"/>
    <property type="evidence" value="ECO:0007669"/>
    <property type="project" value="UniProtKB-EC"/>
</dbReference>
<comment type="function">
    <text evidence="1">Catalyzes the cleavage of beta-carotene at its central double bond (15,15') to yield two molecules of all-trans-retinal.</text>
</comment>
<dbReference type="RefSeq" id="WP_106565223.1">
    <property type="nucleotide sequence ID" value="NZ_JAUVYL010000048.1"/>
</dbReference>
<comment type="catalytic activity">
    <reaction evidence="1">
        <text>all-trans-beta-carotene + O2 = 2 all-trans-retinal</text>
        <dbReference type="Rhea" id="RHEA:32887"/>
        <dbReference type="ChEBI" id="CHEBI:15379"/>
        <dbReference type="ChEBI" id="CHEBI:17579"/>
        <dbReference type="ChEBI" id="CHEBI:17898"/>
        <dbReference type="EC" id="1.13.11.63"/>
    </reaction>
</comment>
<feature type="transmembrane region" description="Helical" evidence="1">
    <location>
        <begin position="6"/>
        <end position="24"/>
    </location>
</feature>
<name>A0A2P8ECA3_9BACT</name>
<organism evidence="2 3">
    <name type="scientific">Cecembia rubra</name>
    <dbReference type="NCBI Taxonomy" id="1485585"/>
    <lineage>
        <taxon>Bacteria</taxon>
        <taxon>Pseudomonadati</taxon>
        <taxon>Bacteroidota</taxon>
        <taxon>Cytophagia</taxon>
        <taxon>Cytophagales</taxon>
        <taxon>Cyclobacteriaceae</taxon>
        <taxon>Cecembia</taxon>
    </lineage>
</organism>
<dbReference type="EMBL" id="PYGF01000001">
    <property type="protein sequence ID" value="PSL07081.1"/>
    <property type="molecule type" value="Genomic_DNA"/>
</dbReference>
<keyword evidence="1" id="KW-0812">Transmembrane</keyword>